<evidence type="ECO:0000313" key="2">
    <source>
        <dbReference type="Proteomes" id="UP000006053"/>
    </source>
</evidence>
<dbReference type="STRING" id="756499.Desde_3980"/>
<gene>
    <name evidence="1" type="ordered locus">Desde_3980</name>
</gene>
<dbReference type="Gene3D" id="1.20.1260.120">
    <property type="entry name" value="Protein of unknown function DUF2935"/>
    <property type="match status" value="1"/>
</dbReference>
<reference evidence="2" key="1">
    <citation type="submission" date="2012-06" db="EMBL/GenBank/DDBJ databases">
        <title>Complete sequence of Desulfitobacterium dehalogenans ATCC 51507.</title>
        <authorList>
            <person name="Lucas S."/>
            <person name="Han J."/>
            <person name="Lapidus A."/>
            <person name="Cheng J.-F."/>
            <person name="Goodwin L."/>
            <person name="Pitluck S."/>
            <person name="Peters L."/>
            <person name="Ovchinnikova G."/>
            <person name="Teshima H."/>
            <person name="Detter J.C."/>
            <person name="Han C."/>
            <person name="Tapia R."/>
            <person name="Land M."/>
            <person name="Hauser L."/>
            <person name="Kyrpides N."/>
            <person name="Ivanova N."/>
            <person name="Pagani I."/>
            <person name="Kruse T."/>
            <person name="de Vos W.M."/>
            <person name="Smidt H."/>
            <person name="Woyke T."/>
        </authorList>
    </citation>
    <scope>NUCLEOTIDE SEQUENCE [LARGE SCALE GENOMIC DNA]</scope>
    <source>
        <strain evidence="2">ATCC 51507 / DSM 9161 / JW/IU-DC1</strain>
    </source>
</reference>
<dbReference type="Proteomes" id="UP000006053">
    <property type="component" value="Chromosome"/>
</dbReference>
<reference evidence="1 2" key="2">
    <citation type="journal article" date="2015" name="J. Bacteriol.">
        <title>Genomic, proteomic, and biochemical analysis of the organohalide respiratory pathway in Desulfitobacterium dehalogenans.</title>
        <authorList>
            <person name="Kruse T."/>
            <person name="van de Pas B.A."/>
            <person name="Atteia A."/>
            <person name="Krab K."/>
            <person name="Hagen W.R."/>
            <person name="Goodwin L."/>
            <person name="Chain P."/>
            <person name="Boeren S."/>
            <person name="Maphosa F."/>
            <person name="Schraa G."/>
            <person name="de Vos W.M."/>
            <person name="van der Oost J."/>
            <person name="Smidt H."/>
            <person name="Stams A.J."/>
        </authorList>
    </citation>
    <scope>NUCLEOTIDE SEQUENCE [LARGE SCALE GENOMIC DNA]</scope>
    <source>
        <strain evidence="2">ATCC 51507 / DSM 9161 / JW/IU-DC1</strain>
    </source>
</reference>
<organism evidence="1 2">
    <name type="scientific">Desulfitobacterium dehalogenans (strain ATCC 51507 / DSM 9161 / JW/IU-DC1)</name>
    <dbReference type="NCBI Taxonomy" id="756499"/>
    <lineage>
        <taxon>Bacteria</taxon>
        <taxon>Bacillati</taxon>
        <taxon>Bacillota</taxon>
        <taxon>Clostridia</taxon>
        <taxon>Eubacteriales</taxon>
        <taxon>Desulfitobacteriaceae</taxon>
        <taxon>Desulfitobacterium</taxon>
    </lineage>
</organism>
<dbReference type="RefSeq" id="WP_014795716.1">
    <property type="nucleotide sequence ID" value="NC_018017.1"/>
</dbReference>
<dbReference type="AlphaFoldDB" id="I4AE59"/>
<keyword evidence="2" id="KW-1185">Reference proteome</keyword>
<dbReference type="OrthoDB" id="1633927at2"/>
<dbReference type="eggNOG" id="ENOG502Z8AB">
    <property type="taxonomic scope" value="Bacteria"/>
</dbReference>
<dbReference type="Pfam" id="PF11155">
    <property type="entry name" value="DUF2935"/>
    <property type="match status" value="2"/>
</dbReference>
<dbReference type="InterPro" id="IPR021328">
    <property type="entry name" value="CotB-like"/>
</dbReference>
<evidence type="ECO:0000313" key="1">
    <source>
        <dbReference type="EMBL" id="AFM02244.1"/>
    </source>
</evidence>
<name>I4AE59_DESDJ</name>
<dbReference type="HOGENOM" id="CLU_073785_0_1_9"/>
<proteinExistence type="predicted"/>
<dbReference type="EMBL" id="CP003348">
    <property type="protein sequence ID" value="AFM02244.1"/>
    <property type="molecule type" value="Genomic_DNA"/>
</dbReference>
<dbReference type="KEGG" id="ddh:Desde_3980"/>
<dbReference type="SUPFAM" id="SSF158430">
    <property type="entry name" value="Bacillus cereus metalloprotein-like"/>
    <property type="match status" value="2"/>
</dbReference>
<accession>I4AE59</accession>
<protein>
    <recommendedName>
        <fullName evidence="3">DUF2935 domain-containing protein</fullName>
    </recommendedName>
</protein>
<evidence type="ECO:0008006" key="3">
    <source>
        <dbReference type="Google" id="ProtNLM"/>
    </source>
</evidence>
<sequence length="323" mass="36836">MSTVSMAEYYIRESLELNLFWTRIIKEHFIFMQANLMCKDVAYIQQAEEFKCLFEGFLHQTIRLSNGVISPEVLLSGELLTGKTLLAEQKTVELTGIRIGIPITVEESNLTPGPLSTPVLSPERVANISALNEQILTCASSVAEFMEKVYQDVIHCRLYTTKLPSIYAHQRRETLNYITLLRRLQNRQVLDPYSSVAEAEKFWNYNMMVHAEAMRQLLDFSEQAMIKKANDFALYFHQLVSKFPDDAKPPINLGQMTSESRRATVAIRDFKAASTEMLLACQLKGAMTALLTDHLLREANYYLRIINRGVPEFKGGKGWASYT</sequence>